<reference evidence="1 2" key="1">
    <citation type="submission" date="2019-06" db="EMBL/GenBank/DDBJ databases">
        <title>Description of Kitasatospora acidophila sp. nov. isolated from pine grove soil, and reclassification of Streptomyces novaecaesareae to Kitasatospora novaeceasareae comb. nov.</title>
        <authorList>
            <person name="Kim M.J."/>
        </authorList>
    </citation>
    <scope>NUCLEOTIDE SEQUENCE [LARGE SCALE GENOMIC DNA]</scope>
    <source>
        <strain evidence="1 2">MMS16-CNU292</strain>
    </source>
</reference>
<dbReference type="AlphaFoldDB" id="A0A540WF46"/>
<dbReference type="Pfam" id="PF14029">
    <property type="entry name" value="DUF4244"/>
    <property type="match status" value="1"/>
</dbReference>
<protein>
    <submittedName>
        <fullName evidence="1">DUF4244 domain-containing protein</fullName>
    </submittedName>
</protein>
<accession>A0A540WF46</accession>
<organism evidence="1 2">
    <name type="scientific">Kitasatospora acidiphila</name>
    <dbReference type="NCBI Taxonomy" id="2567942"/>
    <lineage>
        <taxon>Bacteria</taxon>
        <taxon>Bacillati</taxon>
        <taxon>Actinomycetota</taxon>
        <taxon>Actinomycetes</taxon>
        <taxon>Kitasatosporales</taxon>
        <taxon>Streptomycetaceae</taxon>
        <taxon>Kitasatospora</taxon>
    </lineage>
</organism>
<proteinExistence type="predicted"/>
<evidence type="ECO:0000313" key="1">
    <source>
        <dbReference type="EMBL" id="TQF07527.1"/>
    </source>
</evidence>
<comment type="caution">
    <text evidence="1">The sequence shown here is derived from an EMBL/GenBank/DDBJ whole genome shotgun (WGS) entry which is preliminary data.</text>
</comment>
<dbReference type="InterPro" id="IPR025338">
    <property type="entry name" value="DUF4244"/>
</dbReference>
<dbReference type="OrthoDB" id="3748241at2"/>
<sequence length="44" mass="4470">MSTAEYAIGTVTACAFAGVLYKVITGGAVSDALTELVNRALHAL</sequence>
<name>A0A540WF46_9ACTN</name>
<dbReference type="EMBL" id="VIGB01000003">
    <property type="protein sequence ID" value="TQF07527.1"/>
    <property type="molecule type" value="Genomic_DNA"/>
</dbReference>
<dbReference type="Proteomes" id="UP000319103">
    <property type="component" value="Unassembled WGS sequence"/>
</dbReference>
<evidence type="ECO:0000313" key="2">
    <source>
        <dbReference type="Proteomes" id="UP000319103"/>
    </source>
</evidence>
<keyword evidence="2" id="KW-1185">Reference proteome</keyword>
<gene>
    <name evidence="1" type="ORF">E6W39_23455</name>
</gene>